<evidence type="ECO:0000256" key="4">
    <source>
        <dbReference type="ARBA" id="ARBA00022989"/>
    </source>
</evidence>
<feature type="transmembrane region" description="Helical" evidence="6">
    <location>
        <begin position="55"/>
        <end position="76"/>
    </location>
</feature>
<evidence type="ECO:0000256" key="6">
    <source>
        <dbReference type="SAM" id="Phobius"/>
    </source>
</evidence>
<feature type="transmembrane region" description="Helical" evidence="6">
    <location>
        <begin position="88"/>
        <end position="110"/>
    </location>
</feature>
<keyword evidence="2" id="KW-1003">Cell membrane</keyword>
<evidence type="ECO:0000313" key="7">
    <source>
        <dbReference type="EMBL" id="SVA60922.1"/>
    </source>
</evidence>
<keyword evidence="4 6" id="KW-1133">Transmembrane helix</keyword>
<dbReference type="EMBL" id="UINC01014249">
    <property type="protein sequence ID" value="SVA60922.1"/>
    <property type="molecule type" value="Genomic_DNA"/>
</dbReference>
<keyword evidence="5 6" id="KW-0472">Membrane</keyword>
<protein>
    <recommendedName>
        <fullName evidence="8">Cytochrome C oxidase subunit IV</fullName>
    </recommendedName>
</protein>
<feature type="transmembrane region" description="Helical" evidence="6">
    <location>
        <begin position="29"/>
        <end position="49"/>
    </location>
</feature>
<proteinExistence type="predicted"/>
<name>A0A381X8P1_9ZZZZ</name>
<dbReference type="InterPro" id="IPR005171">
    <property type="entry name" value="Cyt_c_oxidase_su4_prok"/>
</dbReference>
<dbReference type="NCBIfam" id="TIGR02229">
    <property type="entry name" value="caa3_sub_IV"/>
    <property type="match status" value="1"/>
</dbReference>
<dbReference type="GO" id="GO:0005886">
    <property type="term" value="C:plasma membrane"/>
    <property type="evidence" value="ECO:0007669"/>
    <property type="project" value="UniProtKB-SubCell"/>
</dbReference>
<evidence type="ECO:0008006" key="8">
    <source>
        <dbReference type="Google" id="ProtNLM"/>
    </source>
</evidence>
<reference evidence="7" key="1">
    <citation type="submission" date="2018-05" db="EMBL/GenBank/DDBJ databases">
        <authorList>
            <person name="Lanie J.A."/>
            <person name="Ng W.-L."/>
            <person name="Kazmierczak K.M."/>
            <person name="Andrzejewski T.M."/>
            <person name="Davidsen T.M."/>
            <person name="Wayne K.J."/>
            <person name="Tettelin H."/>
            <person name="Glass J.I."/>
            <person name="Rusch D."/>
            <person name="Podicherti R."/>
            <person name="Tsui H.-C.T."/>
            <person name="Winkler M.E."/>
        </authorList>
    </citation>
    <scope>NUCLEOTIDE SEQUENCE</scope>
</reference>
<keyword evidence="3 6" id="KW-0812">Transmembrane</keyword>
<dbReference type="AlphaFoldDB" id="A0A381X8P1"/>
<organism evidence="7">
    <name type="scientific">marine metagenome</name>
    <dbReference type="NCBI Taxonomy" id="408172"/>
    <lineage>
        <taxon>unclassified sequences</taxon>
        <taxon>metagenomes</taxon>
        <taxon>ecological metagenomes</taxon>
    </lineage>
</organism>
<evidence type="ECO:0000256" key="2">
    <source>
        <dbReference type="ARBA" id="ARBA00022475"/>
    </source>
</evidence>
<accession>A0A381X8P1</accession>
<gene>
    <name evidence="7" type="ORF">METZ01_LOCUS113776</name>
</gene>
<evidence type="ECO:0000256" key="1">
    <source>
        <dbReference type="ARBA" id="ARBA00004651"/>
    </source>
</evidence>
<evidence type="ECO:0000256" key="5">
    <source>
        <dbReference type="ARBA" id="ARBA00023136"/>
    </source>
</evidence>
<sequence length="113" mass="12723">MDSSEITEATAVEVVDHGDDHDHPSDNKYIQIAAILAVLTALEVATYFVNMPGAVLIPALMVMMVVKFFLVAAWFMHLRFDSRMFTRFFVTGLVLATTVYLITLTVFEFWTKG</sequence>
<dbReference type="Pfam" id="PF03626">
    <property type="entry name" value="COX4_pro"/>
    <property type="match status" value="1"/>
</dbReference>
<evidence type="ECO:0000256" key="3">
    <source>
        <dbReference type="ARBA" id="ARBA00022692"/>
    </source>
</evidence>
<dbReference type="InterPro" id="IPR011743">
    <property type="entry name" value="Caa3_sub_IV"/>
</dbReference>
<comment type="subcellular location">
    <subcellularLocation>
        <location evidence="1">Cell membrane</location>
        <topology evidence="1">Multi-pass membrane protein</topology>
    </subcellularLocation>
</comment>